<sequence>MAMGKSLVHRELGMELDPRDSVLNGDGSGNAYGARIGFLIQIITLLRTTDNTTITSTATNLTHLPLLRLRIPFMESARLVDPSSLADLASEFLASASSCKFRFCVGLPEGRQRKIGESDTRVITVLGWGLGNARKSDLTKMVVGARAWTADTGVEKPVRTRART</sequence>
<protein>
    <submittedName>
        <fullName evidence="1">Uncharacterized protein</fullName>
    </submittedName>
</protein>
<dbReference type="EMBL" id="ML170239">
    <property type="protein sequence ID" value="TDL16595.1"/>
    <property type="molecule type" value="Genomic_DNA"/>
</dbReference>
<proteinExistence type="predicted"/>
<evidence type="ECO:0000313" key="1">
    <source>
        <dbReference type="EMBL" id="TDL16595.1"/>
    </source>
</evidence>
<organism evidence="1 2">
    <name type="scientific">Rickenella mellea</name>
    <dbReference type="NCBI Taxonomy" id="50990"/>
    <lineage>
        <taxon>Eukaryota</taxon>
        <taxon>Fungi</taxon>
        <taxon>Dikarya</taxon>
        <taxon>Basidiomycota</taxon>
        <taxon>Agaricomycotina</taxon>
        <taxon>Agaricomycetes</taxon>
        <taxon>Hymenochaetales</taxon>
        <taxon>Rickenellaceae</taxon>
        <taxon>Rickenella</taxon>
    </lineage>
</organism>
<accession>A0A4Y7PN24</accession>
<name>A0A4Y7PN24_9AGAM</name>
<gene>
    <name evidence="1" type="ORF">BD410DRAFT_831963</name>
</gene>
<reference evidence="1 2" key="1">
    <citation type="submission" date="2018-06" db="EMBL/GenBank/DDBJ databases">
        <title>A transcriptomic atlas of mushroom development highlights an independent origin of complex multicellularity.</title>
        <authorList>
            <consortium name="DOE Joint Genome Institute"/>
            <person name="Krizsan K."/>
            <person name="Almasi E."/>
            <person name="Merenyi Z."/>
            <person name="Sahu N."/>
            <person name="Viragh M."/>
            <person name="Koszo T."/>
            <person name="Mondo S."/>
            <person name="Kiss B."/>
            <person name="Balint B."/>
            <person name="Kues U."/>
            <person name="Barry K."/>
            <person name="Hegedus J.C."/>
            <person name="Henrissat B."/>
            <person name="Johnson J."/>
            <person name="Lipzen A."/>
            <person name="Ohm R."/>
            <person name="Nagy I."/>
            <person name="Pangilinan J."/>
            <person name="Yan J."/>
            <person name="Xiong Y."/>
            <person name="Grigoriev I.V."/>
            <person name="Hibbett D.S."/>
            <person name="Nagy L.G."/>
        </authorList>
    </citation>
    <scope>NUCLEOTIDE SEQUENCE [LARGE SCALE GENOMIC DNA]</scope>
    <source>
        <strain evidence="1 2">SZMC22713</strain>
    </source>
</reference>
<dbReference type="VEuPathDB" id="FungiDB:BD410DRAFT_831963"/>
<dbReference type="AlphaFoldDB" id="A0A4Y7PN24"/>
<dbReference type="Proteomes" id="UP000294933">
    <property type="component" value="Unassembled WGS sequence"/>
</dbReference>
<evidence type="ECO:0000313" key="2">
    <source>
        <dbReference type="Proteomes" id="UP000294933"/>
    </source>
</evidence>
<keyword evidence="2" id="KW-1185">Reference proteome</keyword>